<dbReference type="OrthoDB" id="26525at2759"/>
<evidence type="ECO:0000313" key="4">
    <source>
        <dbReference type="Proteomes" id="UP000187209"/>
    </source>
</evidence>
<dbReference type="PROSITE" id="PS00018">
    <property type="entry name" value="EF_HAND_1"/>
    <property type="match status" value="1"/>
</dbReference>
<accession>A0A1R2CTD3</accession>
<proteinExistence type="predicted"/>
<keyword evidence="1" id="KW-0106">Calcium</keyword>
<dbReference type="CDD" id="cd00051">
    <property type="entry name" value="EFh"/>
    <property type="match status" value="1"/>
</dbReference>
<dbReference type="AlphaFoldDB" id="A0A1R2CTD3"/>
<reference evidence="3 4" key="1">
    <citation type="submission" date="2016-11" db="EMBL/GenBank/DDBJ databases">
        <title>The macronuclear genome of Stentor coeruleus: a giant cell with tiny introns.</title>
        <authorList>
            <person name="Slabodnick M."/>
            <person name="Ruby J.G."/>
            <person name="Reiff S.B."/>
            <person name="Swart E.C."/>
            <person name="Gosai S."/>
            <person name="Prabakaran S."/>
            <person name="Witkowska E."/>
            <person name="Larue G.E."/>
            <person name="Fisher S."/>
            <person name="Freeman R.M."/>
            <person name="Gunawardena J."/>
            <person name="Chu W."/>
            <person name="Stover N.A."/>
            <person name="Gregory B.D."/>
            <person name="Nowacki M."/>
            <person name="Derisi J."/>
            <person name="Roy S.W."/>
            <person name="Marshall W.F."/>
            <person name="Sood P."/>
        </authorList>
    </citation>
    <scope>NUCLEOTIDE SEQUENCE [LARGE SCALE GENOMIC DNA]</scope>
    <source>
        <strain evidence="3">WM001</strain>
    </source>
</reference>
<dbReference type="InterPro" id="IPR002048">
    <property type="entry name" value="EF_hand_dom"/>
</dbReference>
<comment type="caution">
    <text evidence="3">The sequence shown here is derived from an EMBL/GenBank/DDBJ whole genome shotgun (WGS) entry which is preliminary data.</text>
</comment>
<dbReference type="GO" id="GO:0005509">
    <property type="term" value="F:calcium ion binding"/>
    <property type="evidence" value="ECO:0007669"/>
    <property type="project" value="InterPro"/>
</dbReference>
<sequence>METKNIIKDIVSDEVKLHCIVKGLFDQYDSRGSDKISTEELFQLLKFVCQESSWKPPTISEIRDIMKEFDLDRDGYLTYSEFKYLIKRILMSSIDL</sequence>
<dbReference type="EMBL" id="MPUH01000065">
    <property type="protein sequence ID" value="OMJ92255.1"/>
    <property type="molecule type" value="Genomic_DNA"/>
</dbReference>
<gene>
    <name evidence="3" type="ORF">SteCoe_5025</name>
</gene>
<name>A0A1R2CTD3_9CILI</name>
<dbReference type="PROSITE" id="PS50222">
    <property type="entry name" value="EF_HAND_2"/>
    <property type="match status" value="2"/>
</dbReference>
<dbReference type="InterPro" id="IPR018247">
    <property type="entry name" value="EF_Hand_1_Ca_BS"/>
</dbReference>
<feature type="domain" description="EF-hand" evidence="2">
    <location>
        <begin position="21"/>
        <end position="51"/>
    </location>
</feature>
<dbReference type="SUPFAM" id="SSF47473">
    <property type="entry name" value="EF-hand"/>
    <property type="match status" value="1"/>
</dbReference>
<keyword evidence="4" id="KW-1185">Reference proteome</keyword>
<evidence type="ECO:0000259" key="2">
    <source>
        <dbReference type="PROSITE" id="PS50222"/>
    </source>
</evidence>
<evidence type="ECO:0000313" key="3">
    <source>
        <dbReference type="EMBL" id="OMJ92255.1"/>
    </source>
</evidence>
<organism evidence="3 4">
    <name type="scientific">Stentor coeruleus</name>
    <dbReference type="NCBI Taxonomy" id="5963"/>
    <lineage>
        <taxon>Eukaryota</taxon>
        <taxon>Sar</taxon>
        <taxon>Alveolata</taxon>
        <taxon>Ciliophora</taxon>
        <taxon>Postciliodesmatophora</taxon>
        <taxon>Heterotrichea</taxon>
        <taxon>Heterotrichida</taxon>
        <taxon>Stentoridae</taxon>
        <taxon>Stentor</taxon>
    </lineage>
</organism>
<dbReference type="SMART" id="SM00054">
    <property type="entry name" value="EFh"/>
    <property type="match status" value="2"/>
</dbReference>
<dbReference type="Pfam" id="PF13499">
    <property type="entry name" value="EF-hand_7"/>
    <property type="match status" value="1"/>
</dbReference>
<dbReference type="Gene3D" id="1.10.238.10">
    <property type="entry name" value="EF-hand"/>
    <property type="match status" value="1"/>
</dbReference>
<feature type="domain" description="EF-hand" evidence="2">
    <location>
        <begin position="57"/>
        <end position="92"/>
    </location>
</feature>
<dbReference type="Proteomes" id="UP000187209">
    <property type="component" value="Unassembled WGS sequence"/>
</dbReference>
<evidence type="ECO:0000256" key="1">
    <source>
        <dbReference type="ARBA" id="ARBA00022837"/>
    </source>
</evidence>
<protein>
    <recommendedName>
        <fullName evidence="2">EF-hand domain-containing protein</fullName>
    </recommendedName>
</protein>
<dbReference type="InterPro" id="IPR011992">
    <property type="entry name" value="EF-hand-dom_pair"/>
</dbReference>